<dbReference type="GO" id="GO:0005886">
    <property type="term" value="C:plasma membrane"/>
    <property type="evidence" value="ECO:0007669"/>
    <property type="project" value="TreeGrafter"/>
</dbReference>
<dbReference type="PROSITE" id="PS51455">
    <property type="entry name" value="PIPK"/>
    <property type="match status" value="1"/>
</dbReference>
<evidence type="ECO:0000256" key="1">
    <source>
        <dbReference type="PROSITE-ProRule" id="PRU00781"/>
    </source>
</evidence>
<dbReference type="InterPro" id="IPR027484">
    <property type="entry name" value="PInositol-4-P-5-kinase_N"/>
</dbReference>
<keyword evidence="1" id="KW-0808">Transferase</keyword>
<reference evidence="3" key="1">
    <citation type="journal article" date="2020" name="J. Eukaryot. Microbiol.">
        <title>De novo Sequencing, Assembly and Annotation of the Transcriptome for the Free-Living Testate Amoeba Arcella intermedia.</title>
        <authorList>
            <person name="Ribeiro G.M."/>
            <person name="Porfirio-Sousa A.L."/>
            <person name="Maurer-Alcala X.X."/>
            <person name="Katz L.A."/>
            <person name="Lahr D.J.G."/>
        </authorList>
    </citation>
    <scope>NUCLEOTIDE SEQUENCE</scope>
</reference>
<dbReference type="GO" id="GO:0005524">
    <property type="term" value="F:ATP binding"/>
    <property type="evidence" value="ECO:0007669"/>
    <property type="project" value="UniProtKB-UniRule"/>
</dbReference>
<evidence type="ECO:0000313" key="3">
    <source>
        <dbReference type="EMBL" id="NDV33050.1"/>
    </source>
</evidence>
<name>A0A6B2L836_9EUKA</name>
<evidence type="ECO:0000259" key="2">
    <source>
        <dbReference type="PROSITE" id="PS51455"/>
    </source>
</evidence>
<dbReference type="EMBL" id="GIBP01004081">
    <property type="protein sequence ID" value="NDV33050.1"/>
    <property type="molecule type" value="Transcribed_RNA"/>
</dbReference>
<dbReference type="SUPFAM" id="SSF56104">
    <property type="entry name" value="SAICAR synthase-like"/>
    <property type="match status" value="1"/>
</dbReference>
<organism evidence="3">
    <name type="scientific">Arcella intermedia</name>
    <dbReference type="NCBI Taxonomy" id="1963864"/>
    <lineage>
        <taxon>Eukaryota</taxon>
        <taxon>Amoebozoa</taxon>
        <taxon>Tubulinea</taxon>
        <taxon>Elardia</taxon>
        <taxon>Arcellinida</taxon>
        <taxon>Sphaerothecina</taxon>
        <taxon>Arcellidae</taxon>
        <taxon>Arcella</taxon>
    </lineage>
</organism>
<protein>
    <recommendedName>
        <fullName evidence="2">PIPK domain-containing protein</fullName>
    </recommendedName>
</protein>
<accession>A0A6B2L836</accession>
<keyword evidence="1" id="KW-0067">ATP-binding</keyword>
<dbReference type="PANTHER" id="PTHR23086">
    <property type="entry name" value="PHOSPHATIDYLINOSITOL-4-PHOSPHATE 5-KINASE"/>
    <property type="match status" value="1"/>
</dbReference>
<dbReference type="InterPro" id="IPR002498">
    <property type="entry name" value="PInositol-4-P-4/5-kinase_core"/>
</dbReference>
<feature type="domain" description="PIPK" evidence="2">
    <location>
        <begin position="1"/>
        <end position="358"/>
    </location>
</feature>
<sequence length="360" mass="41889">MCGIREACQKPATVTRPNHFHRYKSTSLSKPVDTSVLYDYEVIQKISIKDKDQPNENWNFEAYAPRIFSRLRLAFGVNESAYVESLSQESLIKGLISGNWKSLQTLHNSGRSGSFIFKTHDDFLYVKSLPLSEWTHFRNILQDYYNYMVKNTDTLLTRFYGLYSITPPPYTDIPMITFIVMENCLSSTLEIDELYDLKGSTVNRSTPMDKRGSGVALKDLDYDLNKRKILIPEQLKRQLYNQIESDTKFLLIRNILDYSLLLGISYGDNLTDQSVINNEKKKSYQSIFQRDNGGTRGTMTRQIHYFFGIIDILTQWDINKMSEYGMKTFLLLQDSTQISAVKPPLYHKRFMDYMDKILKS</sequence>
<dbReference type="InterPro" id="IPR027483">
    <property type="entry name" value="PInositol-4-P-4/5-kinase_C_sf"/>
</dbReference>
<keyword evidence="1" id="KW-0547">Nucleotide-binding</keyword>
<dbReference type="AlphaFoldDB" id="A0A6B2L836"/>
<proteinExistence type="predicted"/>
<dbReference type="Pfam" id="PF01504">
    <property type="entry name" value="PIP5K"/>
    <property type="match status" value="1"/>
</dbReference>
<dbReference type="Gene3D" id="3.30.810.10">
    <property type="entry name" value="2-Layer Sandwich"/>
    <property type="match status" value="1"/>
</dbReference>
<dbReference type="CDD" id="cd00139">
    <property type="entry name" value="PIPKc"/>
    <property type="match status" value="1"/>
</dbReference>
<dbReference type="GO" id="GO:0046854">
    <property type="term" value="P:phosphatidylinositol phosphate biosynthetic process"/>
    <property type="evidence" value="ECO:0007669"/>
    <property type="project" value="TreeGrafter"/>
</dbReference>
<dbReference type="PANTHER" id="PTHR23086:SF8">
    <property type="entry name" value="PHOSPHATIDYLINOSITOL 5-PHOSPHATE 4-KINASE, ISOFORM A"/>
    <property type="match status" value="1"/>
</dbReference>
<keyword evidence="1" id="KW-0418">Kinase</keyword>
<dbReference type="SMART" id="SM00330">
    <property type="entry name" value="PIPKc"/>
    <property type="match status" value="1"/>
</dbReference>
<dbReference type="Gene3D" id="3.30.800.10">
    <property type="entry name" value="Phosphatidylinositol Phosphate Kinase II Beta"/>
    <property type="match status" value="1"/>
</dbReference>
<dbReference type="GO" id="GO:0016308">
    <property type="term" value="F:1-phosphatidylinositol-4-phosphate 5-kinase activity"/>
    <property type="evidence" value="ECO:0007669"/>
    <property type="project" value="TreeGrafter"/>
</dbReference>
<dbReference type="InterPro" id="IPR023610">
    <property type="entry name" value="PInositol-4/5-P-5/4-kinase"/>
</dbReference>